<proteinExistence type="predicted"/>
<dbReference type="Proteomes" id="UP000549394">
    <property type="component" value="Unassembled WGS sequence"/>
</dbReference>
<dbReference type="Gene3D" id="3.80.10.10">
    <property type="entry name" value="Ribonuclease Inhibitor"/>
    <property type="match status" value="1"/>
</dbReference>
<evidence type="ECO:0000256" key="2">
    <source>
        <dbReference type="ARBA" id="ARBA00022490"/>
    </source>
</evidence>
<keyword evidence="8" id="KW-1185">Reference proteome</keyword>
<keyword evidence="2" id="KW-0963">Cytoplasm</keyword>
<dbReference type="PROSITE" id="PS50837">
    <property type="entry name" value="NACHT"/>
    <property type="match status" value="1"/>
</dbReference>
<gene>
    <name evidence="7" type="ORF">DGYR_LOCUS12412</name>
</gene>
<feature type="domain" description="NACHT" evidence="6">
    <location>
        <begin position="61"/>
        <end position="180"/>
    </location>
</feature>
<dbReference type="Pfam" id="PF05729">
    <property type="entry name" value="NACHT"/>
    <property type="match status" value="1"/>
</dbReference>
<keyword evidence="5" id="KW-0067">ATP-binding</keyword>
<evidence type="ECO:0000256" key="3">
    <source>
        <dbReference type="ARBA" id="ARBA00022737"/>
    </source>
</evidence>
<dbReference type="AlphaFoldDB" id="A0A7I8W9X2"/>
<keyword evidence="4" id="KW-0547">Nucleotide-binding</keyword>
<reference evidence="7 8" key="1">
    <citation type="submission" date="2020-08" db="EMBL/GenBank/DDBJ databases">
        <authorList>
            <person name="Hejnol A."/>
        </authorList>
    </citation>
    <scope>NUCLEOTIDE SEQUENCE [LARGE SCALE GENOMIC DNA]</scope>
</reference>
<evidence type="ECO:0000313" key="8">
    <source>
        <dbReference type="Proteomes" id="UP000549394"/>
    </source>
</evidence>
<dbReference type="Gene3D" id="3.40.50.300">
    <property type="entry name" value="P-loop containing nucleotide triphosphate hydrolases"/>
    <property type="match status" value="1"/>
</dbReference>
<accession>A0A7I8W9X2</accession>
<evidence type="ECO:0000256" key="5">
    <source>
        <dbReference type="ARBA" id="ARBA00022840"/>
    </source>
</evidence>
<protein>
    <submittedName>
        <fullName evidence="7">DgyrCDS13184</fullName>
    </submittedName>
</protein>
<dbReference type="InterPro" id="IPR032675">
    <property type="entry name" value="LRR_dom_sf"/>
</dbReference>
<dbReference type="InterPro" id="IPR027417">
    <property type="entry name" value="P-loop_NTPase"/>
</dbReference>
<dbReference type="InterPro" id="IPR050637">
    <property type="entry name" value="NLRP_innate_immun_reg"/>
</dbReference>
<evidence type="ECO:0000256" key="1">
    <source>
        <dbReference type="ARBA" id="ARBA00004496"/>
    </source>
</evidence>
<dbReference type="OrthoDB" id="120976at2759"/>
<dbReference type="InterPro" id="IPR007111">
    <property type="entry name" value="NACHT_NTPase"/>
</dbReference>
<dbReference type="EMBL" id="CAJFCJ010000024">
    <property type="protein sequence ID" value="CAD5124940.1"/>
    <property type="molecule type" value="Genomic_DNA"/>
</dbReference>
<keyword evidence="3" id="KW-0677">Repeat</keyword>
<comment type="subcellular location">
    <subcellularLocation>
        <location evidence="1">Cytoplasm</location>
    </subcellularLocation>
</comment>
<dbReference type="PANTHER" id="PTHR45690:SF19">
    <property type="entry name" value="NACHT, LRR AND PYD DOMAINS-CONTAINING PROTEIN 3"/>
    <property type="match status" value="1"/>
</dbReference>
<evidence type="ECO:0000259" key="6">
    <source>
        <dbReference type="PROSITE" id="PS50837"/>
    </source>
</evidence>
<dbReference type="GO" id="GO:0005829">
    <property type="term" value="C:cytosol"/>
    <property type="evidence" value="ECO:0007669"/>
    <property type="project" value="UniProtKB-SubCell"/>
</dbReference>
<dbReference type="GO" id="GO:0005524">
    <property type="term" value="F:ATP binding"/>
    <property type="evidence" value="ECO:0007669"/>
    <property type="project" value="UniProtKB-KW"/>
</dbReference>
<dbReference type="PANTHER" id="PTHR45690">
    <property type="entry name" value="NACHT, LRR AND PYD DOMAINS-CONTAINING PROTEIN 12"/>
    <property type="match status" value="1"/>
</dbReference>
<name>A0A7I8W9X2_9ANNE</name>
<sequence length="709" mass="81444">MEGLILAARKQYQSEMQQQARFETRIGLHKTSDANPKNIQMGMVAVYTFFRISAPRKKGTRLFVVQGDAGAGKSEFIKNMIYDWAHNKDDKDLKMFDILMALDAARIKPQYDFYDMLRKRAFTKYNTKDVAKLLQNDSNYKLLLAIDGADDARTINLVNLCMEKVNEIPSDITIVVTCRPWIADKFIQQHSGAVIQLELNHFIIQQRRLVFKLNDISDDNISFIESEIEKFKLDENLYTNPLCVFLAAHVWRDKGLLCKTKIELYEETAALLHQFLKLKDLNSQMLLWKQVYKDVKECSTNSADKQKKNSVSSGYPSDSKLFLKIRSIREFLAANYIINTLPPQNVKDTNIPLTEWNHILALTQTLKFCCALSIQAAEILLPIVHSVILQKPEGRVKVNQDTFHPYILHLNIWQGPINVIVDQVQYNVEEECLSALHNTPEDSSPLRQLFPYAVWYVGHTPKVMPIPKFVQVIVLKGQVLDRTLRYTSNLRILNLQEVVDLDQVGSFTRFSQDIMQSRPPIRQIRMVACGLDSNKCQELCSSFPMLQFLTHLDVHENYDMTIGAELLLKSLATGEVPLTYLNMETCGITETICPDISSYLVKLPLLKNVNFSRNPLRRGAVSILIALSTSAVDLEELRLAFCNMPLDMADEVVTQLSKMKRLNVLDLRFNHFQHRVVDILSVLKRLEKKVEVRLQYNYPQEEGNTDLFT</sequence>
<dbReference type="SUPFAM" id="SSF52047">
    <property type="entry name" value="RNI-like"/>
    <property type="match status" value="1"/>
</dbReference>
<comment type="caution">
    <text evidence="7">The sequence shown here is derived from an EMBL/GenBank/DDBJ whole genome shotgun (WGS) entry which is preliminary data.</text>
</comment>
<organism evidence="7 8">
    <name type="scientific">Dimorphilus gyrociliatus</name>
    <dbReference type="NCBI Taxonomy" id="2664684"/>
    <lineage>
        <taxon>Eukaryota</taxon>
        <taxon>Metazoa</taxon>
        <taxon>Spiralia</taxon>
        <taxon>Lophotrochozoa</taxon>
        <taxon>Annelida</taxon>
        <taxon>Polychaeta</taxon>
        <taxon>Polychaeta incertae sedis</taxon>
        <taxon>Dinophilidae</taxon>
        <taxon>Dimorphilus</taxon>
    </lineage>
</organism>
<evidence type="ECO:0000256" key="4">
    <source>
        <dbReference type="ARBA" id="ARBA00022741"/>
    </source>
</evidence>
<evidence type="ECO:0000313" key="7">
    <source>
        <dbReference type="EMBL" id="CAD5124940.1"/>
    </source>
</evidence>